<keyword evidence="3 5" id="KW-0067">ATP-binding</keyword>
<keyword evidence="9" id="KW-1185">Reference proteome</keyword>
<protein>
    <recommendedName>
        <fullName evidence="6">Kinesin-like protein</fullName>
    </recommendedName>
</protein>
<dbReference type="InterPro" id="IPR036961">
    <property type="entry name" value="Kinesin_motor_dom_sf"/>
</dbReference>
<name>A0A0B2V182_TOXCA</name>
<dbReference type="InterPro" id="IPR027640">
    <property type="entry name" value="Kinesin-like_fam"/>
</dbReference>
<evidence type="ECO:0000256" key="4">
    <source>
        <dbReference type="ARBA" id="ARBA00023212"/>
    </source>
</evidence>
<dbReference type="AlphaFoldDB" id="A0A0B2V182"/>
<feature type="domain" description="Kinesin motor" evidence="7">
    <location>
        <begin position="25"/>
        <end position="428"/>
    </location>
</feature>
<evidence type="ECO:0000256" key="3">
    <source>
        <dbReference type="ARBA" id="ARBA00022840"/>
    </source>
</evidence>
<sequence length="628" mass="70590">MPSRKREASTPSAARRPKRIDIKEAVEVMCRICPLSSQQEEACAIALDEQHVKLIAPLSSRQHGGQTPEESIYKFTYVFDEEDSQKSVFGRCALDLVQEVIRGRNALLFTYGVSGSGKTYTMTGNTAEDSLGILPRALDVLFNSLPNVADKCIFCPDCKNGFVVLSELEASLSRRMTAVQPSGSLESLNRFVESRRVSGASTGMVYAVFVSYVEVYNDLCYDLLADPVTRNDGIRVLPSKDIRMGPKNSVYVDGVVEVEVQSSGEALEQFFRGQERRNVADTLLNKASSRSHSIFNIRLVMAPCQPGLFYPQSDPAQAIHISQLSLVDLAGSERTKRTCNEGIRLTETGKINQSLLVLRQCFDKLRANQCGTAQSVQVPYRDSKLTYLFKNFFEGSGKVRMIVCVNPRPDDYCENLSVMSFAEVSQKVFVTSGEQVQLPVGNKDSVDRRHFLQWMSEVESDETTGSFRSCECAPSFDLESSDDTHSLERLRAYFLASERTRNEKLKEWEQKDRDFELQLRRMLYKADTMCGRLQDSKRELEEANQMIIHLNSQIRQLRVGCKAGAHESFRRRSKSAHMVGTWNRALPALPPHMQRAAMRALKLSSRSTQLDNAVAGDMPITHEDVSRN</sequence>
<dbReference type="EMBL" id="JPKZ01002768">
    <property type="protein sequence ID" value="KHN75234.1"/>
    <property type="molecule type" value="Genomic_DNA"/>
</dbReference>
<dbReference type="Pfam" id="PF00225">
    <property type="entry name" value="Kinesin"/>
    <property type="match status" value="1"/>
</dbReference>
<dbReference type="PANTHER" id="PTHR24115:SF600">
    <property type="entry name" value="KINESIN-LIKE PROTEIN KIF23"/>
    <property type="match status" value="1"/>
</dbReference>
<dbReference type="GO" id="GO:0016887">
    <property type="term" value="F:ATP hydrolysis activity"/>
    <property type="evidence" value="ECO:0007669"/>
    <property type="project" value="TreeGrafter"/>
</dbReference>
<dbReference type="GO" id="GO:0005524">
    <property type="term" value="F:ATP binding"/>
    <property type="evidence" value="ECO:0007669"/>
    <property type="project" value="UniProtKB-UniRule"/>
</dbReference>
<evidence type="ECO:0000256" key="2">
    <source>
        <dbReference type="ARBA" id="ARBA00022741"/>
    </source>
</evidence>
<reference evidence="8 9" key="1">
    <citation type="submission" date="2014-11" db="EMBL/GenBank/DDBJ databases">
        <title>Genetic blueprint of the zoonotic pathogen Toxocara canis.</title>
        <authorList>
            <person name="Zhu X.-Q."/>
            <person name="Korhonen P.K."/>
            <person name="Cai H."/>
            <person name="Young N.D."/>
            <person name="Nejsum P."/>
            <person name="von Samson-Himmelstjerna G."/>
            <person name="Boag P.R."/>
            <person name="Tan P."/>
            <person name="Li Q."/>
            <person name="Min J."/>
            <person name="Yang Y."/>
            <person name="Wang X."/>
            <person name="Fang X."/>
            <person name="Hall R.S."/>
            <person name="Hofmann A."/>
            <person name="Sternberg P.W."/>
            <person name="Jex A.R."/>
            <person name="Gasser R.B."/>
        </authorList>
    </citation>
    <scope>NUCLEOTIDE SEQUENCE [LARGE SCALE GENOMIC DNA]</scope>
    <source>
        <strain evidence="8">PN_DK_2014</strain>
    </source>
</reference>
<dbReference type="InterPro" id="IPR027417">
    <property type="entry name" value="P-loop_NTPase"/>
</dbReference>
<dbReference type="SUPFAM" id="SSF52540">
    <property type="entry name" value="P-loop containing nucleoside triphosphate hydrolases"/>
    <property type="match status" value="1"/>
</dbReference>
<dbReference type="GO" id="GO:0007018">
    <property type="term" value="P:microtubule-based movement"/>
    <property type="evidence" value="ECO:0007669"/>
    <property type="project" value="InterPro"/>
</dbReference>
<keyword evidence="4" id="KW-0206">Cytoskeleton</keyword>
<dbReference type="Gene3D" id="3.40.850.10">
    <property type="entry name" value="Kinesin motor domain"/>
    <property type="match status" value="1"/>
</dbReference>
<comment type="caution">
    <text evidence="8">The sequence shown here is derived from an EMBL/GenBank/DDBJ whole genome shotgun (WGS) entry which is preliminary data.</text>
</comment>
<dbReference type="GO" id="GO:0005634">
    <property type="term" value="C:nucleus"/>
    <property type="evidence" value="ECO:0007669"/>
    <property type="project" value="TreeGrafter"/>
</dbReference>
<dbReference type="GO" id="GO:0003777">
    <property type="term" value="F:microtubule motor activity"/>
    <property type="evidence" value="ECO:0007669"/>
    <property type="project" value="InterPro"/>
</dbReference>
<dbReference type="PRINTS" id="PR00380">
    <property type="entry name" value="KINESINHEAVY"/>
</dbReference>
<dbReference type="SMART" id="SM00129">
    <property type="entry name" value="KISc"/>
    <property type="match status" value="1"/>
</dbReference>
<dbReference type="OMA" id="VINICIA"/>
<evidence type="ECO:0000256" key="5">
    <source>
        <dbReference type="PROSITE-ProRule" id="PRU00283"/>
    </source>
</evidence>
<gene>
    <name evidence="8" type="primary">KIF23</name>
    <name evidence="8" type="ORF">Tcan_10429</name>
</gene>
<dbReference type="Proteomes" id="UP000031036">
    <property type="component" value="Unassembled WGS sequence"/>
</dbReference>
<dbReference type="PANTHER" id="PTHR24115">
    <property type="entry name" value="KINESIN-RELATED"/>
    <property type="match status" value="1"/>
</dbReference>
<evidence type="ECO:0000256" key="6">
    <source>
        <dbReference type="RuleBase" id="RU000394"/>
    </source>
</evidence>
<evidence type="ECO:0000313" key="8">
    <source>
        <dbReference type="EMBL" id="KHN75234.1"/>
    </source>
</evidence>
<dbReference type="PROSITE" id="PS00411">
    <property type="entry name" value="KINESIN_MOTOR_1"/>
    <property type="match status" value="1"/>
</dbReference>
<keyword evidence="5 6" id="KW-0505">Motor protein</keyword>
<proteinExistence type="inferred from homology"/>
<evidence type="ECO:0000313" key="9">
    <source>
        <dbReference type="Proteomes" id="UP000031036"/>
    </source>
</evidence>
<feature type="binding site" evidence="5">
    <location>
        <begin position="112"/>
        <end position="119"/>
    </location>
    <ligand>
        <name>ATP</name>
        <dbReference type="ChEBI" id="CHEBI:30616"/>
    </ligand>
</feature>
<keyword evidence="4" id="KW-0963">Cytoplasm</keyword>
<organism evidence="8 9">
    <name type="scientific">Toxocara canis</name>
    <name type="common">Canine roundworm</name>
    <dbReference type="NCBI Taxonomy" id="6265"/>
    <lineage>
        <taxon>Eukaryota</taxon>
        <taxon>Metazoa</taxon>
        <taxon>Ecdysozoa</taxon>
        <taxon>Nematoda</taxon>
        <taxon>Chromadorea</taxon>
        <taxon>Rhabditida</taxon>
        <taxon>Spirurina</taxon>
        <taxon>Ascaridomorpha</taxon>
        <taxon>Ascaridoidea</taxon>
        <taxon>Toxocaridae</taxon>
        <taxon>Toxocara</taxon>
    </lineage>
</organism>
<keyword evidence="2 5" id="KW-0547">Nucleotide-binding</keyword>
<dbReference type="InterPro" id="IPR001752">
    <property type="entry name" value="Kinesin_motor_dom"/>
</dbReference>
<comment type="subcellular location">
    <subcellularLocation>
        <location evidence="1">Cytoplasm</location>
        <location evidence="1">Cytoskeleton</location>
    </subcellularLocation>
</comment>
<comment type="similarity">
    <text evidence="5 6">Belongs to the TRAFAC class myosin-kinesin ATPase superfamily. Kinesin family.</text>
</comment>
<dbReference type="GO" id="GO:0005874">
    <property type="term" value="C:microtubule"/>
    <property type="evidence" value="ECO:0007669"/>
    <property type="project" value="UniProtKB-KW"/>
</dbReference>
<dbReference type="InterPro" id="IPR019821">
    <property type="entry name" value="Kinesin_motor_CS"/>
</dbReference>
<dbReference type="GO" id="GO:0005871">
    <property type="term" value="C:kinesin complex"/>
    <property type="evidence" value="ECO:0007669"/>
    <property type="project" value="TreeGrafter"/>
</dbReference>
<evidence type="ECO:0000259" key="7">
    <source>
        <dbReference type="PROSITE" id="PS50067"/>
    </source>
</evidence>
<evidence type="ECO:0000256" key="1">
    <source>
        <dbReference type="ARBA" id="ARBA00004245"/>
    </source>
</evidence>
<dbReference type="OrthoDB" id="2403182at2759"/>
<dbReference type="GO" id="GO:0008017">
    <property type="term" value="F:microtubule binding"/>
    <property type="evidence" value="ECO:0007669"/>
    <property type="project" value="InterPro"/>
</dbReference>
<dbReference type="GO" id="GO:0051256">
    <property type="term" value="P:mitotic spindle midzone assembly"/>
    <property type="evidence" value="ECO:0007669"/>
    <property type="project" value="TreeGrafter"/>
</dbReference>
<dbReference type="STRING" id="6265.A0A0B2V182"/>
<accession>A0A0B2V182</accession>
<dbReference type="PROSITE" id="PS50067">
    <property type="entry name" value="KINESIN_MOTOR_2"/>
    <property type="match status" value="1"/>
</dbReference>
<keyword evidence="6" id="KW-0493">Microtubule</keyword>